<dbReference type="PANTHER" id="PTHR35450:SF2">
    <property type="entry name" value="REVERSE TRANSCRIPTASE DOMAIN-CONTAINING PROTEIN"/>
    <property type="match status" value="1"/>
</dbReference>
<name>A0A9P0MGP8_ACAOB</name>
<dbReference type="InterPro" id="IPR008906">
    <property type="entry name" value="HATC_C_dom"/>
</dbReference>
<protein>
    <recommendedName>
        <fullName evidence="2">HAT C-terminal dimerisation domain-containing protein</fullName>
    </recommendedName>
</protein>
<dbReference type="AlphaFoldDB" id="A0A9P0MGP8"/>
<dbReference type="Pfam" id="PF05699">
    <property type="entry name" value="Dimer_Tnp_hAT"/>
    <property type="match status" value="1"/>
</dbReference>
<feature type="region of interest" description="Disordered" evidence="1">
    <location>
        <begin position="552"/>
        <end position="586"/>
    </location>
</feature>
<evidence type="ECO:0000256" key="1">
    <source>
        <dbReference type="SAM" id="MobiDB-lite"/>
    </source>
</evidence>
<gene>
    <name evidence="3" type="ORF">ACAOBT_LOCUS32256</name>
</gene>
<comment type="caution">
    <text evidence="3">The sequence shown here is derived from an EMBL/GenBank/DDBJ whole genome shotgun (WGS) entry which is preliminary data.</text>
</comment>
<proteinExistence type="predicted"/>
<reference evidence="3" key="1">
    <citation type="submission" date="2022-03" db="EMBL/GenBank/DDBJ databases">
        <authorList>
            <person name="Sayadi A."/>
        </authorList>
    </citation>
    <scope>NUCLEOTIDE SEQUENCE</scope>
</reference>
<dbReference type="PANTHER" id="PTHR35450">
    <property type="entry name" value="REVERSE TRANSCRIPTASE DOMAIN-CONTAINING PROTEIN"/>
    <property type="match status" value="1"/>
</dbReference>
<dbReference type="EMBL" id="CAKOFQ010008089">
    <property type="protein sequence ID" value="CAH2011575.1"/>
    <property type="molecule type" value="Genomic_DNA"/>
</dbReference>
<evidence type="ECO:0000313" key="3">
    <source>
        <dbReference type="EMBL" id="CAH2011575.1"/>
    </source>
</evidence>
<dbReference type="Proteomes" id="UP001152888">
    <property type="component" value="Unassembled WGS sequence"/>
</dbReference>
<dbReference type="GO" id="GO:0046983">
    <property type="term" value="F:protein dimerization activity"/>
    <property type="evidence" value="ECO:0007669"/>
    <property type="project" value="InterPro"/>
</dbReference>
<evidence type="ECO:0000313" key="4">
    <source>
        <dbReference type="Proteomes" id="UP001152888"/>
    </source>
</evidence>
<feature type="domain" description="HAT C-terminal dimerisation" evidence="2">
    <location>
        <begin position="358"/>
        <end position="446"/>
    </location>
</feature>
<evidence type="ECO:0000259" key="2">
    <source>
        <dbReference type="Pfam" id="PF05699"/>
    </source>
</evidence>
<organism evidence="3 4">
    <name type="scientific">Acanthoscelides obtectus</name>
    <name type="common">Bean weevil</name>
    <name type="synonym">Bruchus obtectus</name>
    <dbReference type="NCBI Taxonomy" id="200917"/>
    <lineage>
        <taxon>Eukaryota</taxon>
        <taxon>Metazoa</taxon>
        <taxon>Ecdysozoa</taxon>
        <taxon>Arthropoda</taxon>
        <taxon>Hexapoda</taxon>
        <taxon>Insecta</taxon>
        <taxon>Pterygota</taxon>
        <taxon>Neoptera</taxon>
        <taxon>Endopterygota</taxon>
        <taxon>Coleoptera</taxon>
        <taxon>Polyphaga</taxon>
        <taxon>Cucujiformia</taxon>
        <taxon>Chrysomeloidea</taxon>
        <taxon>Chrysomelidae</taxon>
        <taxon>Bruchinae</taxon>
        <taxon>Bruchini</taxon>
        <taxon>Acanthoscelides</taxon>
    </lineage>
</organism>
<keyword evidence="4" id="KW-1185">Reference proteome</keyword>
<dbReference type="OrthoDB" id="6621209at2759"/>
<sequence>MTWCEIDQIEVTEGFQSAAKWKAPGHDRVPNFWYKSLKATYRYLACLYNELINSEYFPSWLATGKTTLIPKNQDTAVERNYRPITCLPSIYKNFTSILYQGIYAHIEQNIILPPEQKGCCKLSKGCQDQLMLSNFGVIDWRLEEIKAIDRKTRKLLTLYGMLHPRADTDRLYVSRKEGGRGLQQVEAAYKSAILRISDYCENSPDRTMIIARNYDFSLPKESPKPNELLSIEEVGINRAGPSTDTDDDEVKKARMDLCSATSAAAARTGYDIGKYVCHPPSNDEEKLRALKEPWIPSDTFKFPVTDTELDARFKPHESTIEGIQMLLPEKTSNDSRIKENLEKIAQTFLGGENEGTIFLSEYEIWHNHWKSVAQKPATVLDAIDNCDDQFFPSIKKLLIILATLSVSTVTPERSFSTLKRLKTYLRNKMGDERLTGLALMSVHRDLAVELDSKEIINQLAIKHSTLAPVLAFPFTPKLVISNFGILSRIICVKALFNIKQPSVAENTSFIAYRRFELTTELVDCNFIIFESEAGANFKDFLLTIQTTKEKYSSKTKASAADHDKQYSNVVGNKKNEAVSLRAKTKP</sequence>
<accession>A0A9P0MGP8</accession>